<dbReference type="PIRSF" id="PIRSF011771">
    <property type="entry name" value="RMS1_SET"/>
    <property type="match status" value="1"/>
</dbReference>
<evidence type="ECO:0000256" key="3">
    <source>
        <dbReference type="ARBA" id="ARBA00022603"/>
    </source>
</evidence>
<dbReference type="InterPro" id="IPR044430">
    <property type="entry name" value="SETD6_SET"/>
</dbReference>
<dbReference type="Gene3D" id="3.90.1420.10">
    <property type="entry name" value="Rubisco LSMT, substrate-binding domain"/>
    <property type="match status" value="1"/>
</dbReference>
<comment type="subcellular location">
    <subcellularLocation>
        <location evidence="1">Nucleus</location>
    </subcellularLocation>
</comment>
<dbReference type="InterPro" id="IPR036464">
    <property type="entry name" value="Rubisco_LSMT_subst-bd_sf"/>
</dbReference>
<dbReference type="InterPro" id="IPR001214">
    <property type="entry name" value="SET_dom"/>
</dbReference>
<evidence type="ECO:0000256" key="4">
    <source>
        <dbReference type="ARBA" id="ARBA00022679"/>
    </source>
</evidence>
<dbReference type="SUPFAM" id="SSF81822">
    <property type="entry name" value="RuBisCo LSMT C-terminal, substrate-binding domain"/>
    <property type="match status" value="1"/>
</dbReference>
<feature type="domain" description="SET" evidence="11">
    <location>
        <begin position="88"/>
        <end position="313"/>
    </location>
</feature>
<accession>A0A8T3D5K0</accession>
<evidence type="ECO:0000256" key="9">
    <source>
        <dbReference type="ARBA" id="ARBA00073248"/>
    </source>
</evidence>
<evidence type="ECO:0000313" key="13">
    <source>
        <dbReference type="Proteomes" id="UP000829720"/>
    </source>
</evidence>
<dbReference type="EMBL" id="JAERUA010000015">
    <property type="protein sequence ID" value="KAI1889965.1"/>
    <property type="molecule type" value="Genomic_DNA"/>
</dbReference>
<dbReference type="PANTHER" id="PTHR13271:SF34">
    <property type="entry name" value="N-LYSINE METHYLTRANSFERASE SETD6"/>
    <property type="match status" value="1"/>
</dbReference>
<dbReference type="SUPFAM" id="SSF82199">
    <property type="entry name" value="SET domain"/>
    <property type="match status" value="1"/>
</dbReference>
<evidence type="ECO:0000256" key="5">
    <source>
        <dbReference type="ARBA" id="ARBA00022691"/>
    </source>
</evidence>
<evidence type="ECO:0000256" key="1">
    <source>
        <dbReference type="ARBA" id="ARBA00004123"/>
    </source>
</evidence>
<dbReference type="PANTHER" id="PTHR13271">
    <property type="entry name" value="UNCHARACTERIZED PUTATIVE METHYLTRANSFERASE"/>
    <property type="match status" value="1"/>
</dbReference>
<feature type="non-terminal residue" evidence="12">
    <location>
        <position position="1"/>
    </location>
</feature>
<evidence type="ECO:0000256" key="10">
    <source>
        <dbReference type="SAM" id="MobiDB-lite"/>
    </source>
</evidence>
<dbReference type="Proteomes" id="UP000829720">
    <property type="component" value="Unassembled WGS sequence"/>
</dbReference>
<keyword evidence="3" id="KW-0489">Methyltransferase</keyword>
<keyword evidence="5" id="KW-0949">S-adenosyl-L-methionine</keyword>
<evidence type="ECO:0000256" key="2">
    <source>
        <dbReference type="ARBA" id="ARBA00016973"/>
    </source>
</evidence>
<dbReference type="InterPro" id="IPR050600">
    <property type="entry name" value="SETD3_SETD6_MTase"/>
</dbReference>
<keyword evidence="6" id="KW-0539">Nucleus</keyword>
<comment type="function">
    <text evidence="8">Protein-lysine N-methyltransferase.</text>
</comment>
<dbReference type="InterPro" id="IPR011383">
    <property type="entry name" value="N-lys_methylase_SETD6"/>
</dbReference>
<reference evidence="12" key="1">
    <citation type="submission" date="2021-01" db="EMBL/GenBank/DDBJ databases">
        <authorList>
            <person name="Zahm M."/>
            <person name="Roques C."/>
            <person name="Cabau C."/>
            <person name="Klopp C."/>
            <person name="Donnadieu C."/>
            <person name="Jouanno E."/>
            <person name="Lampietro C."/>
            <person name="Louis A."/>
            <person name="Herpin A."/>
            <person name="Echchiki A."/>
            <person name="Berthelot C."/>
            <person name="Parey E."/>
            <person name="Roest-Crollius H."/>
            <person name="Braasch I."/>
            <person name="Postlethwait J."/>
            <person name="Bobe J."/>
            <person name="Montfort J."/>
            <person name="Bouchez O."/>
            <person name="Begum T."/>
            <person name="Mejri S."/>
            <person name="Adams A."/>
            <person name="Chen W.-J."/>
            <person name="Guiguen Y."/>
        </authorList>
    </citation>
    <scope>NUCLEOTIDE SEQUENCE</scope>
    <source>
        <tissue evidence="12">Blood</tissue>
    </source>
</reference>
<keyword evidence="13" id="KW-1185">Reference proteome</keyword>
<dbReference type="GO" id="GO:0032259">
    <property type="term" value="P:methylation"/>
    <property type="evidence" value="ECO:0007669"/>
    <property type="project" value="UniProtKB-KW"/>
</dbReference>
<dbReference type="OrthoDB" id="341421at2759"/>
<evidence type="ECO:0000256" key="6">
    <source>
        <dbReference type="ARBA" id="ARBA00023242"/>
    </source>
</evidence>
<dbReference type="CDD" id="cd19178">
    <property type="entry name" value="SET_SETD6"/>
    <property type="match status" value="1"/>
</dbReference>
<dbReference type="InterPro" id="IPR015353">
    <property type="entry name" value="Rubisco_LSMT_subst-bd"/>
</dbReference>
<dbReference type="InterPro" id="IPR046341">
    <property type="entry name" value="SET_dom_sf"/>
</dbReference>
<dbReference type="FunFam" id="3.90.1410.10:FF:000013">
    <property type="entry name" value="N-lysine methyltransferase SETD6"/>
    <property type="match status" value="1"/>
</dbReference>
<proteinExistence type="predicted"/>
<protein>
    <recommendedName>
        <fullName evidence="2">N-lysine methyltransferase SETD6</fullName>
    </recommendedName>
    <alternativeName>
        <fullName evidence="9">N-lysine methyltransferase setd6</fullName>
    </alternativeName>
    <alternativeName>
        <fullName evidence="7">SET domain-containing protein 6</fullName>
    </alternativeName>
</protein>
<sequence length="508" mass="58130">HVYITTWSTSDSRQEIPPWISKKPHYLGTIGKPNANTEDFERNIIDNGMASDAKRPKIDGSSTSDGSSKDPLQNFLHWCETVGMTLSNKVYLSEEGTVAKYGMLARNDIEEGEVIFSIPRTALLFQNTTKVKAVLEEGKGSLESTSGWVSLLMALMWEYTAPESYWGPYLSLWPNLKTLDHPMFWSEDERVRLLQGTGIPEAVDNDLNSIQQEYSDIVLPFIRSHPDLWDPEKHTLELYKNLVAFVMAYSFQEPLLEDEEDEKEPNLPMMVPMADMLNHVSNHSAHLEFTPECLKMVSVRRIGTGEEIFNTYGEMANWQLLHMYGFAEPYPGNSHDTADIQMSNVYKAAVQVTQSREDQRLLVERWSLLCEMEMVGDKGVFIFGQAGVLTVTELYNTLKILSMPVEEFEEFKENEGWEEVEEGEDEEEKMMQALSNEGIPQLPPAWKKLIHSAARFTLDMYHGDLQNDKDLLEDKKAYALLGSRERHALQVRYGQKMILHKLLELTQP</sequence>
<feature type="region of interest" description="Disordered" evidence="10">
    <location>
        <begin position="47"/>
        <end position="69"/>
    </location>
</feature>
<dbReference type="GO" id="GO:0005634">
    <property type="term" value="C:nucleus"/>
    <property type="evidence" value="ECO:0007669"/>
    <property type="project" value="UniProtKB-SubCell"/>
</dbReference>
<dbReference type="Gene3D" id="3.90.1410.10">
    <property type="entry name" value="set domain protein methyltransferase, domain 1"/>
    <property type="match status" value="1"/>
</dbReference>
<evidence type="ECO:0000259" key="11">
    <source>
        <dbReference type="PROSITE" id="PS50280"/>
    </source>
</evidence>
<comment type="caution">
    <text evidence="12">The sequence shown here is derived from an EMBL/GenBank/DDBJ whole genome shotgun (WGS) entry which is preliminary data.</text>
</comment>
<gene>
    <name evidence="12" type="ORF">AGOR_G00168340</name>
</gene>
<dbReference type="PROSITE" id="PS50280">
    <property type="entry name" value="SET"/>
    <property type="match status" value="1"/>
</dbReference>
<dbReference type="AlphaFoldDB" id="A0A8T3D5K0"/>
<evidence type="ECO:0000256" key="7">
    <source>
        <dbReference type="ARBA" id="ARBA00030096"/>
    </source>
</evidence>
<dbReference type="Pfam" id="PF00856">
    <property type="entry name" value="SET"/>
    <property type="match status" value="1"/>
</dbReference>
<keyword evidence="4" id="KW-0808">Transferase</keyword>
<name>A0A8T3D5K0_9TELE</name>
<dbReference type="GO" id="GO:0016279">
    <property type="term" value="F:protein-lysine N-methyltransferase activity"/>
    <property type="evidence" value="ECO:0007669"/>
    <property type="project" value="InterPro"/>
</dbReference>
<dbReference type="Pfam" id="PF09273">
    <property type="entry name" value="Rubis-subs-bind"/>
    <property type="match status" value="1"/>
</dbReference>
<dbReference type="FunFam" id="3.90.1420.10:FF:000002">
    <property type="entry name" value="N-lysine methyltransferase SETD6"/>
    <property type="match status" value="1"/>
</dbReference>
<evidence type="ECO:0000313" key="12">
    <source>
        <dbReference type="EMBL" id="KAI1889965.1"/>
    </source>
</evidence>
<organism evidence="12 13">
    <name type="scientific">Albula goreensis</name>
    <dbReference type="NCBI Taxonomy" id="1534307"/>
    <lineage>
        <taxon>Eukaryota</taxon>
        <taxon>Metazoa</taxon>
        <taxon>Chordata</taxon>
        <taxon>Craniata</taxon>
        <taxon>Vertebrata</taxon>
        <taxon>Euteleostomi</taxon>
        <taxon>Actinopterygii</taxon>
        <taxon>Neopterygii</taxon>
        <taxon>Teleostei</taxon>
        <taxon>Albuliformes</taxon>
        <taxon>Albulidae</taxon>
        <taxon>Albula</taxon>
    </lineage>
</organism>
<evidence type="ECO:0000256" key="8">
    <source>
        <dbReference type="ARBA" id="ARBA00057503"/>
    </source>
</evidence>